<dbReference type="AlphaFoldDB" id="A0A1X7ULL3"/>
<feature type="compositionally biased region" description="Acidic residues" evidence="1">
    <location>
        <begin position="1"/>
        <end position="12"/>
    </location>
</feature>
<dbReference type="EnsemblMetazoa" id="Aqu2.1.28556_001">
    <property type="protein sequence ID" value="Aqu2.1.28556_001"/>
    <property type="gene ID" value="Aqu2.1.28556"/>
</dbReference>
<reference evidence="2" key="1">
    <citation type="submission" date="2017-05" db="UniProtKB">
        <authorList>
            <consortium name="EnsemblMetazoa"/>
        </authorList>
    </citation>
    <scope>IDENTIFICATION</scope>
</reference>
<evidence type="ECO:0000313" key="2">
    <source>
        <dbReference type="EnsemblMetazoa" id="Aqu2.1.28556_001"/>
    </source>
</evidence>
<protein>
    <submittedName>
        <fullName evidence="2">Uncharacterized protein</fullName>
    </submittedName>
</protein>
<feature type="region of interest" description="Disordered" evidence="1">
    <location>
        <begin position="1"/>
        <end position="59"/>
    </location>
</feature>
<sequence>QCGIETAEEDALVIETGGRSPVTPLLVQEDSYIAEEEEEKPSKKEDEDEEGGGDPCRLQ</sequence>
<accession>A0A1X7ULL3</accession>
<name>A0A1X7ULL3_AMPQE</name>
<proteinExistence type="predicted"/>
<organism evidence="2">
    <name type="scientific">Amphimedon queenslandica</name>
    <name type="common">Sponge</name>
    <dbReference type="NCBI Taxonomy" id="400682"/>
    <lineage>
        <taxon>Eukaryota</taxon>
        <taxon>Metazoa</taxon>
        <taxon>Porifera</taxon>
        <taxon>Demospongiae</taxon>
        <taxon>Heteroscleromorpha</taxon>
        <taxon>Haplosclerida</taxon>
        <taxon>Niphatidae</taxon>
        <taxon>Amphimedon</taxon>
    </lineage>
</organism>
<dbReference type="InParanoid" id="A0A1X7ULL3"/>
<evidence type="ECO:0000256" key="1">
    <source>
        <dbReference type="SAM" id="MobiDB-lite"/>
    </source>
</evidence>